<proteinExistence type="predicted"/>
<keyword evidence="7 11" id="KW-1133">Transmembrane helix</keyword>
<accession>A0A6M4H3U5</accession>
<comment type="function">
    <text evidence="2">Membrane-anchoring subunit of succinate dehydrogenase (SDH).</text>
</comment>
<keyword evidence="8 10" id="KW-0408">Iron</keyword>
<evidence type="ECO:0000256" key="7">
    <source>
        <dbReference type="ARBA" id="ARBA00022989"/>
    </source>
</evidence>
<dbReference type="Proteomes" id="UP000503096">
    <property type="component" value="Chromosome"/>
</dbReference>
<feature type="binding site" description="axial binding residue" evidence="10">
    <location>
        <position position="176"/>
    </location>
    <ligand>
        <name>heme b</name>
        <dbReference type="ChEBI" id="CHEBI:60344"/>
        <label>bD</label>
    </ligand>
    <ligandPart>
        <name>Fe</name>
        <dbReference type="ChEBI" id="CHEBI:18248"/>
    </ligandPart>
</feature>
<evidence type="ECO:0000256" key="3">
    <source>
        <dbReference type="ARBA" id="ARBA00004370"/>
    </source>
</evidence>
<evidence type="ECO:0000256" key="1">
    <source>
        <dbReference type="ARBA" id="ARBA00001971"/>
    </source>
</evidence>
<keyword evidence="6 10" id="KW-0479">Metal-binding</keyword>
<dbReference type="Gene3D" id="1.20.1300.10">
    <property type="entry name" value="Fumarate reductase/succinate dehydrogenase, transmembrane subunit"/>
    <property type="match status" value="1"/>
</dbReference>
<evidence type="ECO:0000313" key="13">
    <source>
        <dbReference type="Proteomes" id="UP000503096"/>
    </source>
</evidence>
<dbReference type="GO" id="GO:0006099">
    <property type="term" value="P:tricarboxylic acid cycle"/>
    <property type="evidence" value="ECO:0007669"/>
    <property type="project" value="InterPro"/>
</dbReference>
<evidence type="ECO:0000256" key="11">
    <source>
        <dbReference type="SAM" id="Phobius"/>
    </source>
</evidence>
<evidence type="ECO:0000256" key="8">
    <source>
        <dbReference type="ARBA" id="ARBA00023004"/>
    </source>
</evidence>
<dbReference type="GO" id="GO:0046872">
    <property type="term" value="F:metal ion binding"/>
    <property type="evidence" value="ECO:0007669"/>
    <property type="project" value="UniProtKB-KW"/>
</dbReference>
<feature type="transmembrane region" description="Helical" evidence="11">
    <location>
        <begin position="206"/>
        <end position="226"/>
    </location>
</feature>
<evidence type="ECO:0000256" key="9">
    <source>
        <dbReference type="ARBA" id="ARBA00023136"/>
    </source>
</evidence>
<dbReference type="Pfam" id="PF01127">
    <property type="entry name" value="Sdh_cyt"/>
    <property type="match status" value="1"/>
</dbReference>
<feature type="transmembrane region" description="Helical" evidence="11">
    <location>
        <begin position="68"/>
        <end position="92"/>
    </location>
</feature>
<keyword evidence="4 10" id="KW-0349">Heme</keyword>
<name>A0A6M4H3U5_9PROT</name>
<gene>
    <name evidence="12" type="primary">frdC</name>
    <name evidence="12" type="ORF">DSM104440_00989</name>
</gene>
<sequence length="249" mass="28206">MIAGVGLAQQTRKSRWPARLDVVQGASGLVLALFMWGHMFFVSTILIGPDAMWAVTKFFEGYFVFGRSYPGIVSVVVAGVIGLIVVHAALALRKFPANYQQFATYRAHMRLMAHSDTTLWFWQALTGFAMFFLAPAHLYVMLSRPDRIGPFESADRVWSDHFWPLYILLLLAVELHGGIGLYRLAVKWGWLSGPDPDRTRVRLKRLKWALTAFFLVLGLATLAAYMKLGAEHQARYGERYVPTHMREAK</sequence>
<dbReference type="InterPro" id="IPR004224">
    <property type="entry name" value="Fum_red_B_TM"/>
</dbReference>
<keyword evidence="13" id="KW-1185">Reference proteome</keyword>
<organism evidence="12 13">
    <name type="scientific">Usitatibacter palustris</name>
    <dbReference type="NCBI Taxonomy" id="2732487"/>
    <lineage>
        <taxon>Bacteria</taxon>
        <taxon>Pseudomonadati</taxon>
        <taxon>Pseudomonadota</taxon>
        <taxon>Betaproteobacteria</taxon>
        <taxon>Nitrosomonadales</taxon>
        <taxon>Usitatibacteraceae</taxon>
        <taxon>Usitatibacter</taxon>
    </lineage>
</organism>
<evidence type="ECO:0000256" key="10">
    <source>
        <dbReference type="PIRSR" id="PIRSR000177-1"/>
    </source>
</evidence>
<feature type="binding site" description="axial binding residue" evidence="10">
    <location>
        <position position="137"/>
    </location>
    <ligand>
        <name>heme b</name>
        <dbReference type="ChEBI" id="CHEBI:60344"/>
        <label>bD</label>
    </ligand>
    <ligandPart>
        <name>Fe</name>
        <dbReference type="ChEBI" id="CHEBI:18248"/>
    </ligandPart>
</feature>
<dbReference type="PIRSF" id="PIRSF000177">
    <property type="entry name" value="Fumar_rd_cyt_b"/>
    <property type="match status" value="1"/>
</dbReference>
<feature type="binding site" description="axial binding residue" evidence="10">
    <location>
        <position position="38"/>
    </location>
    <ligand>
        <name>heme b</name>
        <dbReference type="ChEBI" id="CHEBI:60344"/>
        <label>bD</label>
    </ligand>
    <ligandPart>
        <name>Fe</name>
        <dbReference type="ChEBI" id="CHEBI:18248"/>
    </ligandPart>
</feature>
<evidence type="ECO:0000256" key="2">
    <source>
        <dbReference type="ARBA" id="ARBA00004050"/>
    </source>
</evidence>
<dbReference type="NCBIfam" id="NF010072">
    <property type="entry name" value="PRK13553.1"/>
    <property type="match status" value="1"/>
</dbReference>
<feature type="transmembrane region" description="Helical" evidence="11">
    <location>
        <begin position="162"/>
        <end position="185"/>
    </location>
</feature>
<feature type="transmembrane region" description="Helical" evidence="11">
    <location>
        <begin position="119"/>
        <end position="142"/>
    </location>
</feature>
<evidence type="ECO:0000256" key="4">
    <source>
        <dbReference type="ARBA" id="ARBA00022617"/>
    </source>
</evidence>
<reference evidence="12 13" key="1">
    <citation type="submission" date="2020-04" db="EMBL/GenBank/DDBJ databases">
        <title>Usitatibacter rugosus gen. nov., sp. nov. and Usitatibacter palustris sp. nov., novel members of Usitatibacteraceae fam. nov. within the order Nitrosomonadales isolated from soil.</title>
        <authorList>
            <person name="Huber K.J."/>
            <person name="Neumann-Schaal M."/>
            <person name="Geppert A."/>
            <person name="Luckner M."/>
            <person name="Wanner G."/>
            <person name="Overmann J."/>
        </authorList>
    </citation>
    <scope>NUCLEOTIDE SEQUENCE [LARGE SCALE GENOMIC DNA]</scope>
    <source>
        <strain evidence="12 13">Swamp67</strain>
    </source>
</reference>
<dbReference type="InterPro" id="IPR000701">
    <property type="entry name" value="SuccDH_FuR_B_TM-su"/>
</dbReference>
<dbReference type="AlphaFoldDB" id="A0A6M4H3U5"/>
<comment type="subcellular location">
    <subcellularLocation>
        <location evidence="3">Membrane</location>
    </subcellularLocation>
</comment>
<dbReference type="InterPro" id="IPR034804">
    <property type="entry name" value="SQR/QFR_C/D"/>
</dbReference>
<dbReference type="EMBL" id="CP053073">
    <property type="protein sequence ID" value="QJR14196.1"/>
    <property type="molecule type" value="Genomic_DNA"/>
</dbReference>
<evidence type="ECO:0000256" key="5">
    <source>
        <dbReference type="ARBA" id="ARBA00022692"/>
    </source>
</evidence>
<keyword evidence="9 11" id="KW-0472">Membrane</keyword>
<keyword evidence="5 11" id="KW-0812">Transmembrane</keyword>
<dbReference type="KEGG" id="upl:DSM104440_00989"/>
<dbReference type="GO" id="GO:0016020">
    <property type="term" value="C:membrane"/>
    <property type="evidence" value="ECO:0007669"/>
    <property type="project" value="UniProtKB-SubCell"/>
</dbReference>
<dbReference type="InParanoid" id="A0A6M4H3U5"/>
<comment type="cofactor">
    <cofactor evidence="1">
        <name>heme</name>
        <dbReference type="ChEBI" id="CHEBI:30413"/>
    </cofactor>
</comment>
<dbReference type="SUPFAM" id="SSF81343">
    <property type="entry name" value="Fumarate reductase respiratory complex transmembrane subunits"/>
    <property type="match status" value="1"/>
</dbReference>
<evidence type="ECO:0000313" key="12">
    <source>
        <dbReference type="EMBL" id="QJR14196.1"/>
    </source>
</evidence>
<feature type="transmembrane region" description="Helical" evidence="11">
    <location>
        <begin position="22"/>
        <end position="48"/>
    </location>
</feature>
<dbReference type="CDD" id="cd00581">
    <property type="entry name" value="QFR_TypeB_TM"/>
    <property type="match status" value="1"/>
</dbReference>
<feature type="binding site" description="axial binding residue" evidence="10">
    <location>
        <position position="87"/>
    </location>
    <ligand>
        <name>heme b</name>
        <dbReference type="ChEBI" id="CHEBI:60344"/>
        <label>bD</label>
    </ligand>
    <ligandPart>
        <name>Fe</name>
        <dbReference type="ChEBI" id="CHEBI:18248"/>
    </ligandPart>
</feature>
<evidence type="ECO:0000256" key="6">
    <source>
        <dbReference type="ARBA" id="ARBA00022723"/>
    </source>
</evidence>
<protein>
    <submittedName>
        <fullName evidence="12">Fumarate reductase cytochrome b subunit</fullName>
    </submittedName>
</protein>